<name>A0A1H1TWL2_9ACTN</name>
<comment type="similarity">
    <text evidence="1">Belongs to the GppA/Ppx family.</text>
</comment>
<feature type="domain" description="Ppx/GppA phosphatase N-terminal" evidence="3">
    <location>
        <begin position="30"/>
        <end position="306"/>
    </location>
</feature>
<evidence type="ECO:0000256" key="2">
    <source>
        <dbReference type="ARBA" id="ARBA00022801"/>
    </source>
</evidence>
<dbReference type="SUPFAM" id="SSF53067">
    <property type="entry name" value="Actin-like ATPase domain"/>
    <property type="match status" value="2"/>
</dbReference>
<evidence type="ECO:0000313" key="5">
    <source>
        <dbReference type="Proteomes" id="UP000198859"/>
    </source>
</evidence>
<dbReference type="Gene3D" id="3.30.420.150">
    <property type="entry name" value="Exopolyphosphatase. Domain 2"/>
    <property type="match status" value="1"/>
</dbReference>
<proteinExistence type="inferred from homology"/>
<dbReference type="FunFam" id="3.30.420.150:FF:000006">
    <property type="entry name" value="Ppx/GppA family phosphatase"/>
    <property type="match status" value="1"/>
</dbReference>
<protein>
    <submittedName>
        <fullName evidence="4">Exopolyphosphatase / guanosine-5'-triphosphate,3'-diphosphate pyrophosphatase</fullName>
    </submittedName>
</protein>
<dbReference type="Pfam" id="PF02541">
    <property type="entry name" value="Ppx-GppA"/>
    <property type="match status" value="1"/>
</dbReference>
<dbReference type="Gene3D" id="3.30.420.40">
    <property type="match status" value="1"/>
</dbReference>
<dbReference type="PANTHER" id="PTHR30005">
    <property type="entry name" value="EXOPOLYPHOSPHATASE"/>
    <property type="match status" value="1"/>
</dbReference>
<dbReference type="InterPro" id="IPR050273">
    <property type="entry name" value="GppA/Ppx_hydrolase"/>
</dbReference>
<accession>A0A1H1TWL2</accession>
<gene>
    <name evidence="4" type="ORF">SAMN04488570_2347</name>
</gene>
<dbReference type="RefSeq" id="WP_091729814.1">
    <property type="nucleotide sequence ID" value="NZ_LT629757.1"/>
</dbReference>
<evidence type="ECO:0000259" key="3">
    <source>
        <dbReference type="Pfam" id="PF02541"/>
    </source>
</evidence>
<dbReference type="InterPro" id="IPR043129">
    <property type="entry name" value="ATPase_NBD"/>
</dbReference>
<dbReference type="CDD" id="cd24056">
    <property type="entry name" value="ASKHA_NBD_MtPPX1-like"/>
    <property type="match status" value="1"/>
</dbReference>
<dbReference type="STRING" id="642780.SAMN04488570_2347"/>
<dbReference type="Proteomes" id="UP000198859">
    <property type="component" value="Chromosome I"/>
</dbReference>
<dbReference type="GO" id="GO:0016462">
    <property type="term" value="F:pyrophosphatase activity"/>
    <property type="evidence" value="ECO:0007669"/>
    <property type="project" value="TreeGrafter"/>
</dbReference>
<dbReference type="PANTHER" id="PTHR30005:SF0">
    <property type="entry name" value="RETROGRADE REGULATION PROTEIN 2"/>
    <property type="match status" value="1"/>
</dbReference>
<keyword evidence="5" id="KW-1185">Reference proteome</keyword>
<keyword evidence="2" id="KW-0378">Hydrolase</keyword>
<evidence type="ECO:0000313" key="4">
    <source>
        <dbReference type="EMBL" id="SDS64316.1"/>
    </source>
</evidence>
<organism evidence="4 5">
    <name type="scientific">Nocardioides scoriae</name>
    <dbReference type="NCBI Taxonomy" id="642780"/>
    <lineage>
        <taxon>Bacteria</taxon>
        <taxon>Bacillati</taxon>
        <taxon>Actinomycetota</taxon>
        <taxon>Actinomycetes</taxon>
        <taxon>Propionibacteriales</taxon>
        <taxon>Nocardioidaceae</taxon>
        <taxon>Nocardioides</taxon>
    </lineage>
</organism>
<dbReference type="AlphaFoldDB" id="A0A1H1TWL2"/>
<evidence type="ECO:0000256" key="1">
    <source>
        <dbReference type="ARBA" id="ARBA00007125"/>
    </source>
</evidence>
<sequence length="312" mass="33023">MRLGVLDIGSNTGHLLVVDAYRGAAPLPASSVKEPLRLAEHLEADGTISRRGVEALTAFVARALEAAEDKGCEQVFSFATSAIREAGNGDEVLRHVEEQTGVEVRVLPGEDEARLTFLAVRRWFGWSSGRLAVFDIGGGSLEIAGGDSETPDVAWSLPLGAGRLARTHFPGGKAPEAAALRELRKDLRTVVARDAGTLLRGGAPDHAVATSKTFRSLARICGAAPSSEGRFVRRVLPADELATWVPRLLDMDLADVAGLPGVSSGRAHQVLAGAMVAEAVLDVFDLEALEICPWALREGVILDRLDQLSALG</sequence>
<reference evidence="5" key="1">
    <citation type="submission" date="2016-10" db="EMBL/GenBank/DDBJ databases">
        <authorList>
            <person name="Varghese N."/>
            <person name="Submissions S."/>
        </authorList>
    </citation>
    <scope>NUCLEOTIDE SEQUENCE [LARGE SCALE GENOMIC DNA]</scope>
    <source>
        <strain evidence="5">DSM 22127</strain>
    </source>
</reference>
<dbReference type="InterPro" id="IPR003695">
    <property type="entry name" value="Ppx_GppA_N"/>
</dbReference>
<dbReference type="EMBL" id="LT629757">
    <property type="protein sequence ID" value="SDS64316.1"/>
    <property type="molecule type" value="Genomic_DNA"/>
</dbReference>
<dbReference type="OrthoDB" id="9793035at2"/>